<feature type="non-terminal residue" evidence="1">
    <location>
        <position position="40"/>
    </location>
</feature>
<reference evidence="1" key="1">
    <citation type="submission" date="2021-06" db="EMBL/GenBank/DDBJ databases">
        <authorList>
            <person name="Kallberg Y."/>
            <person name="Tangrot J."/>
            <person name="Rosling A."/>
        </authorList>
    </citation>
    <scope>NUCLEOTIDE SEQUENCE</scope>
    <source>
        <strain evidence="1">MA461A</strain>
    </source>
</reference>
<evidence type="ECO:0000313" key="1">
    <source>
        <dbReference type="EMBL" id="CAG8715688.1"/>
    </source>
</evidence>
<feature type="non-terminal residue" evidence="1">
    <location>
        <position position="1"/>
    </location>
</feature>
<organism evidence="1 2">
    <name type="scientific">Racocetra persica</name>
    <dbReference type="NCBI Taxonomy" id="160502"/>
    <lineage>
        <taxon>Eukaryota</taxon>
        <taxon>Fungi</taxon>
        <taxon>Fungi incertae sedis</taxon>
        <taxon>Mucoromycota</taxon>
        <taxon>Glomeromycotina</taxon>
        <taxon>Glomeromycetes</taxon>
        <taxon>Diversisporales</taxon>
        <taxon>Gigasporaceae</taxon>
        <taxon>Racocetra</taxon>
    </lineage>
</organism>
<sequence>SNPFKSDGKLYSSSYTNAYEGIDSSYDPRPSVDIFVTNGQ</sequence>
<dbReference type="Proteomes" id="UP000789920">
    <property type="component" value="Unassembled WGS sequence"/>
</dbReference>
<keyword evidence="2" id="KW-1185">Reference proteome</keyword>
<name>A0ACA9PSE3_9GLOM</name>
<gene>
    <name evidence="1" type="ORF">RPERSI_LOCUS10874</name>
</gene>
<evidence type="ECO:0000313" key="2">
    <source>
        <dbReference type="Proteomes" id="UP000789920"/>
    </source>
</evidence>
<protein>
    <submittedName>
        <fullName evidence="1">5680_t:CDS:1</fullName>
    </submittedName>
</protein>
<accession>A0ACA9PSE3</accession>
<proteinExistence type="predicted"/>
<dbReference type="EMBL" id="CAJVQC010021942">
    <property type="protein sequence ID" value="CAG8715688.1"/>
    <property type="molecule type" value="Genomic_DNA"/>
</dbReference>
<comment type="caution">
    <text evidence="1">The sequence shown here is derived from an EMBL/GenBank/DDBJ whole genome shotgun (WGS) entry which is preliminary data.</text>
</comment>